<comment type="subcellular location">
    <subcellularLocation>
        <location evidence="1 6">Periplasm</location>
    </subcellularLocation>
</comment>
<reference evidence="9 10" key="1">
    <citation type="submission" date="2017-07" db="EMBL/GenBank/DDBJ databases">
        <title>blaIMP-27 on transferable plasmids in Proteus mirabilis and Providencia rettgeri.</title>
        <authorList>
            <person name="Potter R."/>
        </authorList>
    </citation>
    <scope>NUCLEOTIDE SEQUENCE [LARGE SCALE GENOMIC DNA]</scope>
    <source>
        <strain evidence="9 10">PR1</strain>
    </source>
</reference>
<dbReference type="RefSeq" id="WP_081363996.1">
    <property type="nucleotide sequence ID" value="NZ_CP017672.1"/>
</dbReference>
<dbReference type="PANTHER" id="PTHR30251:SF0">
    <property type="entry name" value="FIMBRIAL CHAPERONE PROTEIN ELFD-RELATED"/>
    <property type="match status" value="1"/>
</dbReference>
<dbReference type="Pfam" id="PF02753">
    <property type="entry name" value="PapD_C"/>
    <property type="match status" value="1"/>
</dbReference>
<evidence type="ECO:0000259" key="7">
    <source>
        <dbReference type="Pfam" id="PF00345"/>
    </source>
</evidence>
<dbReference type="InterPro" id="IPR016147">
    <property type="entry name" value="Pili_assmbl_chaperone_N"/>
</dbReference>
<keyword evidence="4" id="KW-0574">Periplasm</keyword>
<dbReference type="KEGG" id="prg:RB151_P104553"/>
<dbReference type="SUPFAM" id="SSF49354">
    <property type="entry name" value="PapD-like"/>
    <property type="match status" value="1"/>
</dbReference>
<feature type="domain" description="Pili assembly chaperone C-terminal" evidence="8">
    <location>
        <begin position="182"/>
        <end position="241"/>
    </location>
</feature>
<evidence type="ECO:0000256" key="1">
    <source>
        <dbReference type="ARBA" id="ARBA00004418"/>
    </source>
</evidence>
<evidence type="ECO:0000256" key="6">
    <source>
        <dbReference type="RuleBase" id="RU003918"/>
    </source>
</evidence>
<evidence type="ECO:0000256" key="4">
    <source>
        <dbReference type="ARBA" id="ARBA00022764"/>
    </source>
</evidence>
<dbReference type="PROSITE" id="PS00635">
    <property type="entry name" value="PILI_CHAPERONE"/>
    <property type="match status" value="1"/>
</dbReference>
<dbReference type="PANTHER" id="PTHR30251">
    <property type="entry name" value="PILUS ASSEMBLY CHAPERONE"/>
    <property type="match status" value="1"/>
</dbReference>
<keyword evidence="3" id="KW-0732">Signal</keyword>
<dbReference type="InterPro" id="IPR036316">
    <property type="entry name" value="Pili_assmbl_chap_C_dom_sf"/>
</dbReference>
<dbReference type="InterPro" id="IPR001829">
    <property type="entry name" value="Pili_assmbl_chaperone_bac"/>
</dbReference>
<evidence type="ECO:0000313" key="9">
    <source>
        <dbReference type="EMBL" id="OZS73049.1"/>
    </source>
</evidence>
<dbReference type="InterPro" id="IPR050643">
    <property type="entry name" value="Periplasmic_pilus_chap"/>
</dbReference>
<evidence type="ECO:0000256" key="2">
    <source>
        <dbReference type="ARBA" id="ARBA00007399"/>
    </source>
</evidence>
<evidence type="ECO:0008006" key="11">
    <source>
        <dbReference type="Google" id="ProtNLM"/>
    </source>
</evidence>
<sequence>MRLIHLILPHNVIAILRKIILTQSFFLPIISISYGYSEGGISLDQTRVVYLSTSKAQTLTVNNTSQRAWLIQSRVQSGENTSKAPFIITPPLFTLQPDSQQLLRMMKTNHALPEDRESLFYLSVLAIPAAKAKEADSLHEGVISVGMNFTIKMFYRPRILSQGIEQAPCQLRFIQTPKGIHVENPTPYFQTFGKLLLNGNAFNLNEASSMLAPFGQHQYDINKGTVKQIQWQTINDYGGLSEMCIQNMGEEKA</sequence>
<comment type="caution">
    <text evidence="9">The sequence shown here is derived from an EMBL/GenBank/DDBJ whole genome shotgun (WGS) entry which is preliminary data.</text>
</comment>
<protein>
    <recommendedName>
        <fullName evidence="11">Molecular chaperone</fullName>
    </recommendedName>
</protein>
<dbReference type="GO" id="GO:0071555">
    <property type="term" value="P:cell wall organization"/>
    <property type="evidence" value="ECO:0007669"/>
    <property type="project" value="InterPro"/>
</dbReference>
<keyword evidence="5 6" id="KW-0143">Chaperone</keyword>
<dbReference type="Proteomes" id="UP000216001">
    <property type="component" value="Unassembled WGS sequence"/>
</dbReference>
<dbReference type="InterPro" id="IPR016148">
    <property type="entry name" value="Pili_assmbl_chaperone_C"/>
</dbReference>
<evidence type="ECO:0000256" key="3">
    <source>
        <dbReference type="ARBA" id="ARBA00022729"/>
    </source>
</evidence>
<dbReference type="InterPro" id="IPR008962">
    <property type="entry name" value="PapD-like_sf"/>
</dbReference>
<dbReference type="AlphaFoldDB" id="A0A219X574"/>
<evidence type="ECO:0000259" key="8">
    <source>
        <dbReference type="Pfam" id="PF02753"/>
    </source>
</evidence>
<feature type="domain" description="Pili assembly chaperone N-terminal" evidence="7">
    <location>
        <begin position="40"/>
        <end position="159"/>
    </location>
</feature>
<dbReference type="Pfam" id="PF00345">
    <property type="entry name" value="PapD_N"/>
    <property type="match status" value="1"/>
</dbReference>
<accession>A0A219X574</accession>
<dbReference type="GO" id="GO:0030288">
    <property type="term" value="C:outer membrane-bounded periplasmic space"/>
    <property type="evidence" value="ECO:0007669"/>
    <property type="project" value="InterPro"/>
</dbReference>
<name>A0A219X574_PRORE</name>
<evidence type="ECO:0000313" key="10">
    <source>
        <dbReference type="Proteomes" id="UP000216001"/>
    </source>
</evidence>
<dbReference type="EMBL" id="NOWC01000027">
    <property type="protein sequence ID" value="OZS73049.1"/>
    <property type="molecule type" value="Genomic_DNA"/>
</dbReference>
<proteinExistence type="inferred from homology"/>
<dbReference type="PRINTS" id="PR00969">
    <property type="entry name" value="CHAPERONPILI"/>
</dbReference>
<dbReference type="Gene3D" id="2.60.40.10">
    <property type="entry name" value="Immunoglobulins"/>
    <property type="match status" value="2"/>
</dbReference>
<dbReference type="InterPro" id="IPR013783">
    <property type="entry name" value="Ig-like_fold"/>
</dbReference>
<comment type="similarity">
    <text evidence="2 6">Belongs to the periplasmic pilus chaperone family.</text>
</comment>
<dbReference type="SUPFAM" id="SSF49584">
    <property type="entry name" value="Periplasmic chaperone C-domain"/>
    <property type="match status" value="1"/>
</dbReference>
<gene>
    <name evidence="9" type="ORF">CHI95_18830</name>
</gene>
<dbReference type="InterPro" id="IPR018046">
    <property type="entry name" value="Pili_assmbl_chaperone_CS"/>
</dbReference>
<organism evidence="9 10">
    <name type="scientific">Providencia rettgeri</name>
    <dbReference type="NCBI Taxonomy" id="587"/>
    <lineage>
        <taxon>Bacteria</taxon>
        <taxon>Pseudomonadati</taxon>
        <taxon>Pseudomonadota</taxon>
        <taxon>Gammaproteobacteria</taxon>
        <taxon>Enterobacterales</taxon>
        <taxon>Morganellaceae</taxon>
        <taxon>Providencia</taxon>
    </lineage>
</organism>
<evidence type="ECO:0000256" key="5">
    <source>
        <dbReference type="ARBA" id="ARBA00023186"/>
    </source>
</evidence>